<dbReference type="AlphaFoldDB" id="A0A7R8Z4D4"/>
<evidence type="ECO:0000313" key="13">
    <source>
        <dbReference type="EMBL" id="CAD7195556.1"/>
    </source>
</evidence>
<keyword evidence="9 10" id="KW-0472">Membrane</keyword>
<dbReference type="PANTHER" id="PTHR21252">
    <property type="entry name" value="TB1 PROTEIN-RELATED"/>
    <property type="match status" value="1"/>
</dbReference>
<keyword evidence="3 11" id="KW-0813">Transport</keyword>
<feature type="region of interest" description="Disordered" evidence="12">
    <location>
        <begin position="359"/>
        <end position="378"/>
    </location>
</feature>
<evidence type="ECO:0000256" key="12">
    <source>
        <dbReference type="SAM" id="MobiDB-lite"/>
    </source>
</evidence>
<evidence type="ECO:0000256" key="6">
    <source>
        <dbReference type="ARBA" id="ARBA00022787"/>
    </source>
</evidence>
<dbReference type="InterPro" id="IPR018108">
    <property type="entry name" value="MCP_transmembrane"/>
</dbReference>
<organism evidence="13">
    <name type="scientific">Timema douglasi</name>
    <name type="common">Walking stick</name>
    <dbReference type="NCBI Taxonomy" id="61478"/>
    <lineage>
        <taxon>Eukaryota</taxon>
        <taxon>Metazoa</taxon>
        <taxon>Ecdysozoa</taxon>
        <taxon>Arthropoda</taxon>
        <taxon>Hexapoda</taxon>
        <taxon>Insecta</taxon>
        <taxon>Pterygota</taxon>
        <taxon>Neoptera</taxon>
        <taxon>Polyneoptera</taxon>
        <taxon>Phasmatodea</taxon>
        <taxon>Timematodea</taxon>
        <taxon>Timematoidea</taxon>
        <taxon>Timematidae</taxon>
        <taxon>Timema</taxon>
    </lineage>
</organism>
<evidence type="ECO:0000256" key="9">
    <source>
        <dbReference type="ARBA" id="ARBA00023136"/>
    </source>
</evidence>
<comment type="similarity">
    <text evidence="2 11">Belongs to the mitochondrial carrier (TC 2.A.29) family.</text>
</comment>
<dbReference type="GO" id="GO:0090149">
    <property type="term" value="P:mitochondrial membrane fission"/>
    <property type="evidence" value="ECO:0007669"/>
    <property type="project" value="InterPro"/>
</dbReference>
<gene>
    <name evidence="13" type="ORF">TDIB3V08_LOCUS1939</name>
</gene>
<evidence type="ECO:0000256" key="11">
    <source>
        <dbReference type="RuleBase" id="RU000488"/>
    </source>
</evidence>
<dbReference type="SUPFAM" id="SSF103506">
    <property type="entry name" value="Mitochondrial carrier"/>
    <property type="match status" value="1"/>
</dbReference>
<keyword evidence="5" id="KW-0677">Repeat</keyword>
<dbReference type="Gene3D" id="1.50.40.10">
    <property type="entry name" value="Mitochondrial carrier domain"/>
    <property type="match status" value="1"/>
</dbReference>
<comment type="subcellular location">
    <subcellularLocation>
        <location evidence="1">Mitochondrion outer membrane</location>
        <topology evidence="1">Multi-pass membrane protein</topology>
    </subcellularLocation>
</comment>
<dbReference type="PROSITE" id="PS50920">
    <property type="entry name" value="SOLCAR"/>
    <property type="match status" value="1"/>
</dbReference>
<accession>A0A7R8Z4D4</accession>
<evidence type="ECO:0000256" key="3">
    <source>
        <dbReference type="ARBA" id="ARBA00022448"/>
    </source>
</evidence>
<evidence type="ECO:0000256" key="1">
    <source>
        <dbReference type="ARBA" id="ARBA00004374"/>
    </source>
</evidence>
<evidence type="ECO:0008006" key="14">
    <source>
        <dbReference type="Google" id="ProtNLM"/>
    </source>
</evidence>
<keyword evidence="7" id="KW-1133">Transmembrane helix</keyword>
<evidence type="ECO:0000256" key="10">
    <source>
        <dbReference type="PROSITE-ProRule" id="PRU00282"/>
    </source>
</evidence>
<evidence type="ECO:0000256" key="8">
    <source>
        <dbReference type="ARBA" id="ARBA00023128"/>
    </source>
</evidence>
<evidence type="ECO:0000256" key="5">
    <source>
        <dbReference type="ARBA" id="ARBA00022737"/>
    </source>
</evidence>
<feature type="repeat" description="Solcar" evidence="10">
    <location>
        <begin position="249"/>
        <end position="351"/>
    </location>
</feature>
<feature type="compositionally biased region" description="Polar residues" evidence="12">
    <location>
        <begin position="359"/>
        <end position="371"/>
    </location>
</feature>
<protein>
    <recommendedName>
        <fullName evidence="14">Solute carrier family 25 member 46</fullName>
    </recommendedName>
</protein>
<evidence type="ECO:0000256" key="4">
    <source>
        <dbReference type="ARBA" id="ARBA00022692"/>
    </source>
</evidence>
<dbReference type="InterPro" id="IPR023395">
    <property type="entry name" value="MCP_dom_sf"/>
</dbReference>
<sequence length="386" mass="43089">MAGLEMYPIRPDRQETENLNYTNTYNRDNRRPENLTIPLRSTDEHYDKQDNDLFLGCDVKKYIGVGVGIASLITENLLSHPFVVLRRQCQIQNNSTRYHLFPVTLLPVIVQLHRRQGVTTLWKGLGSVLMVRGMTLAVEDLITKFTPWPNTTLAIITPFYSASLVETVQSDIASEKPGIFDVFKDGVCRLVNWGSSQKGRMLPVWALVVPTVFHGLFKYLFSLVVRALCKGVLVSLQGALPRDLRDQVSSQEIELTATLVGLFSADVAFYPLETILHRLHLQGTRTITDNLDSGYEVTPILTSYEGVWDCYYTTLTQEGAAGLYKGFGALVLQFAAHVAVIKFTRLVLTEVSALVQSKPSLSSPPIVTPTTSAPPPHLSQKTYLPY</sequence>
<dbReference type="PANTHER" id="PTHR21252:SF2">
    <property type="entry name" value="MITOCHONDRIAL OUTER MEMBRANE PROTEIN SLC25A46"/>
    <property type="match status" value="1"/>
</dbReference>
<evidence type="ECO:0000256" key="7">
    <source>
        <dbReference type="ARBA" id="ARBA00022989"/>
    </source>
</evidence>
<keyword evidence="6" id="KW-1000">Mitochondrion outer membrane</keyword>
<reference evidence="13" key="1">
    <citation type="submission" date="2020-11" db="EMBL/GenBank/DDBJ databases">
        <authorList>
            <person name="Tran Van P."/>
        </authorList>
    </citation>
    <scope>NUCLEOTIDE SEQUENCE</scope>
</reference>
<dbReference type="EMBL" id="OA564786">
    <property type="protein sequence ID" value="CAD7195556.1"/>
    <property type="molecule type" value="Genomic_DNA"/>
</dbReference>
<dbReference type="Pfam" id="PF00153">
    <property type="entry name" value="Mito_carr"/>
    <property type="match status" value="2"/>
</dbReference>
<keyword evidence="8" id="KW-0496">Mitochondrion</keyword>
<keyword evidence="4 10" id="KW-0812">Transmembrane</keyword>
<name>A0A7R8Z4D4_TIMDO</name>
<proteinExistence type="inferred from homology"/>
<evidence type="ECO:0000256" key="2">
    <source>
        <dbReference type="ARBA" id="ARBA00006375"/>
    </source>
</evidence>
<dbReference type="GO" id="GO:0005741">
    <property type="term" value="C:mitochondrial outer membrane"/>
    <property type="evidence" value="ECO:0007669"/>
    <property type="project" value="UniProtKB-SubCell"/>
</dbReference>
<dbReference type="InterPro" id="IPR039158">
    <property type="entry name" value="SLC25A46"/>
</dbReference>